<keyword evidence="2" id="KW-1185">Reference proteome</keyword>
<name>A0A4Y2D6Y8_ARAVE</name>
<dbReference type="EMBL" id="BGPR01000303">
    <property type="protein sequence ID" value="GBM11734.1"/>
    <property type="molecule type" value="Genomic_DNA"/>
</dbReference>
<proteinExistence type="predicted"/>
<evidence type="ECO:0008006" key="3">
    <source>
        <dbReference type="Google" id="ProtNLM"/>
    </source>
</evidence>
<protein>
    <recommendedName>
        <fullName evidence="3">Transposable element Tc1 transposase</fullName>
    </recommendedName>
</protein>
<evidence type="ECO:0000313" key="1">
    <source>
        <dbReference type="EMBL" id="GBM11734.1"/>
    </source>
</evidence>
<dbReference type="AlphaFoldDB" id="A0A4Y2D6Y8"/>
<evidence type="ECO:0000313" key="2">
    <source>
        <dbReference type="Proteomes" id="UP000499080"/>
    </source>
</evidence>
<organism evidence="1 2">
    <name type="scientific">Araneus ventricosus</name>
    <name type="common">Orbweaver spider</name>
    <name type="synonym">Epeira ventricosa</name>
    <dbReference type="NCBI Taxonomy" id="182803"/>
    <lineage>
        <taxon>Eukaryota</taxon>
        <taxon>Metazoa</taxon>
        <taxon>Ecdysozoa</taxon>
        <taxon>Arthropoda</taxon>
        <taxon>Chelicerata</taxon>
        <taxon>Arachnida</taxon>
        <taxon>Araneae</taxon>
        <taxon>Araneomorphae</taxon>
        <taxon>Entelegynae</taxon>
        <taxon>Araneoidea</taxon>
        <taxon>Araneidae</taxon>
        <taxon>Araneus</taxon>
    </lineage>
</organism>
<accession>A0A4Y2D6Y8</accession>
<reference evidence="1 2" key="1">
    <citation type="journal article" date="2019" name="Sci. Rep.">
        <title>Orb-weaving spider Araneus ventricosus genome elucidates the spidroin gene catalogue.</title>
        <authorList>
            <person name="Kono N."/>
            <person name="Nakamura H."/>
            <person name="Ohtoshi R."/>
            <person name="Moran D.A.P."/>
            <person name="Shinohara A."/>
            <person name="Yoshida Y."/>
            <person name="Fujiwara M."/>
            <person name="Mori M."/>
            <person name="Tomita M."/>
            <person name="Arakawa K."/>
        </authorList>
    </citation>
    <scope>NUCLEOTIDE SEQUENCE [LARGE SCALE GENOMIC DNA]</scope>
</reference>
<gene>
    <name evidence="1" type="ORF">AVEN_75678_1</name>
</gene>
<sequence>MKANTCRLIRMGYSGNIPMHSFRPQVPDSNNEAWGGNVMVWGCASRLSTGPLRRIQRIMDKLQYEDLLETPCVRMHAVLLVMASFSNRIMIRSTDPSTSRTDSPAVM</sequence>
<dbReference type="Proteomes" id="UP000499080">
    <property type="component" value="Unassembled WGS sequence"/>
</dbReference>
<comment type="caution">
    <text evidence="1">The sequence shown here is derived from an EMBL/GenBank/DDBJ whole genome shotgun (WGS) entry which is preliminary data.</text>
</comment>